<dbReference type="SUPFAM" id="SSF56219">
    <property type="entry name" value="DNase I-like"/>
    <property type="match status" value="1"/>
</dbReference>
<dbReference type="AlphaFoldDB" id="A0AAU9X197"/>
<dbReference type="GO" id="GO:0003824">
    <property type="term" value="F:catalytic activity"/>
    <property type="evidence" value="ECO:0007669"/>
    <property type="project" value="InterPro"/>
</dbReference>
<accession>A0AAU9X197</accession>
<dbReference type="PANTHER" id="PTHR46670">
    <property type="entry name" value="ENDO/EXONUCLEASE/PHOSPHATASE DOMAIN-CONTAINING PROTEIN"/>
    <property type="match status" value="1"/>
</dbReference>
<dbReference type="Pfam" id="PF03372">
    <property type="entry name" value="Exo_endo_phos"/>
    <property type="match status" value="1"/>
</dbReference>
<evidence type="ECO:0000259" key="1">
    <source>
        <dbReference type="Pfam" id="PF03372"/>
    </source>
</evidence>
<name>A0AAU9X197_9CNID</name>
<reference evidence="2 3" key="1">
    <citation type="submission" date="2022-05" db="EMBL/GenBank/DDBJ databases">
        <authorList>
            <consortium name="Genoscope - CEA"/>
            <person name="William W."/>
        </authorList>
    </citation>
    <scope>NUCLEOTIDE SEQUENCE [LARGE SCALE GENOMIC DNA]</scope>
</reference>
<comment type="caution">
    <text evidence="2">The sequence shown here is derived from an EMBL/GenBank/DDBJ whole genome shotgun (WGS) entry which is preliminary data.</text>
</comment>
<dbReference type="Proteomes" id="UP001159428">
    <property type="component" value="Unassembled WGS sequence"/>
</dbReference>
<dbReference type="EMBL" id="CALNXJ010000027">
    <property type="protein sequence ID" value="CAH3132961.1"/>
    <property type="molecule type" value="Genomic_DNA"/>
</dbReference>
<protein>
    <recommendedName>
        <fullName evidence="1">Endonuclease/exonuclease/phosphatase domain-containing protein</fullName>
    </recommendedName>
</protein>
<dbReference type="InterPro" id="IPR005135">
    <property type="entry name" value="Endo/exonuclease/phosphatase"/>
</dbReference>
<feature type="domain" description="Endonuclease/exonuclease/phosphatase" evidence="1">
    <location>
        <begin position="27"/>
        <end position="103"/>
    </location>
</feature>
<evidence type="ECO:0000313" key="3">
    <source>
        <dbReference type="Proteomes" id="UP001159428"/>
    </source>
</evidence>
<dbReference type="Gene3D" id="3.60.10.10">
    <property type="entry name" value="Endonuclease/exonuclease/phosphatase"/>
    <property type="match status" value="1"/>
</dbReference>
<gene>
    <name evidence="2" type="ORF">PMEA_00015303</name>
</gene>
<sequence>MTATTTTTEHQRKTSNLPKSKLKIANLNVRSLKTRSHLLQVRELMREKDYDVLAVSESWLNSTVTNAEVEIDGYKLTRLDRLGKSGGGVCVYTRSSLKVKRLKDMSEISESGFHQLWMQIQLKKLRSMLLCVAYRSDYCPLPCFVNNFMDKYTQALTFGKDILLVMT</sequence>
<dbReference type="InterPro" id="IPR036691">
    <property type="entry name" value="Endo/exonu/phosph_ase_sf"/>
</dbReference>
<keyword evidence="3" id="KW-1185">Reference proteome</keyword>
<dbReference type="PANTHER" id="PTHR46670:SF3">
    <property type="entry name" value="ENDONUCLEASE_EXONUCLEASE_PHOSPHATASE DOMAIN-CONTAINING PROTEIN"/>
    <property type="match status" value="1"/>
</dbReference>
<proteinExistence type="predicted"/>
<evidence type="ECO:0000313" key="2">
    <source>
        <dbReference type="EMBL" id="CAH3132961.1"/>
    </source>
</evidence>
<organism evidence="2 3">
    <name type="scientific">Pocillopora meandrina</name>
    <dbReference type="NCBI Taxonomy" id="46732"/>
    <lineage>
        <taxon>Eukaryota</taxon>
        <taxon>Metazoa</taxon>
        <taxon>Cnidaria</taxon>
        <taxon>Anthozoa</taxon>
        <taxon>Hexacorallia</taxon>
        <taxon>Scleractinia</taxon>
        <taxon>Astrocoeniina</taxon>
        <taxon>Pocilloporidae</taxon>
        <taxon>Pocillopora</taxon>
    </lineage>
</organism>